<evidence type="ECO:0000256" key="1">
    <source>
        <dbReference type="SAM" id="SignalP"/>
    </source>
</evidence>
<proteinExistence type="predicted"/>
<comment type="caution">
    <text evidence="2">The sequence shown here is derived from an EMBL/GenBank/DDBJ whole genome shotgun (WGS) entry which is preliminary data.</text>
</comment>
<name>A0A4R5UAE5_9GAMM</name>
<dbReference type="AlphaFoldDB" id="A0A4R5UAE5"/>
<dbReference type="RefSeq" id="WP_133393580.1">
    <property type="nucleotide sequence ID" value="NZ_SMTG01000003.1"/>
</dbReference>
<protein>
    <submittedName>
        <fullName evidence="2">Uncharacterized protein</fullName>
    </submittedName>
</protein>
<keyword evidence="1" id="KW-0732">Signal</keyword>
<dbReference type="EMBL" id="SMTG01000003">
    <property type="protein sequence ID" value="TDK31556.1"/>
    <property type="molecule type" value="Genomic_DNA"/>
</dbReference>
<evidence type="ECO:0000313" key="3">
    <source>
        <dbReference type="Proteomes" id="UP000295543"/>
    </source>
</evidence>
<accession>A0A4R5UAE5</accession>
<dbReference type="OrthoDB" id="6023725at2"/>
<feature type="chain" id="PRO_5020626737" evidence="1">
    <location>
        <begin position="25"/>
        <end position="223"/>
    </location>
</feature>
<reference evidence="2 3" key="1">
    <citation type="submission" date="2019-03" db="EMBL/GenBank/DDBJ databases">
        <title>Luteimonas zhaokaii sp.nov., isolated from the rectal contents of Plateau pika in Yushu, Qinghai Province, China.</title>
        <authorList>
            <person name="Zhang G."/>
        </authorList>
    </citation>
    <scope>NUCLEOTIDE SEQUENCE [LARGE SCALE GENOMIC DNA]</scope>
    <source>
        <strain evidence="2 3">THG-MD21</strain>
    </source>
</reference>
<gene>
    <name evidence="2" type="ORF">E2F49_08905</name>
</gene>
<dbReference type="Proteomes" id="UP000295543">
    <property type="component" value="Unassembled WGS sequence"/>
</dbReference>
<feature type="signal peptide" evidence="1">
    <location>
        <begin position="1"/>
        <end position="24"/>
    </location>
</feature>
<evidence type="ECO:0000313" key="2">
    <source>
        <dbReference type="EMBL" id="TDK31556.1"/>
    </source>
</evidence>
<keyword evidence="3" id="KW-1185">Reference proteome</keyword>
<sequence length="223" mass="24975">MHTTWRWTALTAVLYAAAVSKARAEPPLDTFVFIGERVSVERMADPCAVEPGEALRCITMDELFTARYRIVQPIVGTPAGDTLEFRVADHYGFPPFARFENALLFVAMAEPPYLHKYQAVPVHRTADGRWASCGDIRRNVDDPKSPEVRPLDFPDPIARWEDLAELGQQAYRSGEMTHWRVAGGEVRCTEGMYVEDVYRAVRDGVLRARGVSLPVWPAAAAAR</sequence>
<organism evidence="2 3">
    <name type="scientific">Luteimonas terrae</name>
    <dbReference type="NCBI Taxonomy" id="1530191"/>
    <lineage>
        <taxon>Bacteria</taxon>
        <taxon>Pseudomonadati</taxon>
        <taxon>Pseudomonadota</taxon>
        <taxon>Gammaproteobacteria</taxon>
        <taxon>Lysobacterales</taxon>
        <taxon>Lysobacteraceae</taxon>
        <taxon>Luteimonas</taxon>
    </lineage>
</organism>